<dbReference type="AlphaFoldDB" id="A0A1B8TYR7"/>
<reference evidence="2" key="1">
    <citation type="submission" date="2016-02" db="EMBL/GenBank/DDBJ databases">
        <authorList>
            <person name="Shin S.-K."/>
            <person name="Yi H."/>
            <person name="Kim E."/>
        </authorList>
    </citation>
    <scope>NUCLEOTIDE SEQUENCE [LARGE SCALE GENOMIC DNA]</scope>
    <source>
        <strain evidence="2">LPB0003</strain>
    </source>
</reference>
<dbReference type="STRING" id="1774273.LPB03_07160"/>
<evidence type="ECO:0000313" key="1">
    <source>
        <dbReference type="EMBL" id="OBY64816.1"/>
    </source>
</evidence>
<dbReference type="OrthoDB" id="645138at2"/>
<dbReference type="Proteomes" id="UP000092584">
    <property type="component" value="Unassembled WGS sequence"/>
</dbReference>
<dbReference type="RefSeq" id="WP_065318569.1">
    <property type="nucleotide sequence ID" value="NZ_CP017477.1"/>
</dbReference>
<organism evidence="1 2">
    <name type="scientific">Polaribacter vadi</name>
    <dbReference type="NCBI Taxonomy" id="1774273"/>
    <lineage>
        <taxon>Bacteria</taxon>
        <taxon>Pseudomonadati</taxon>
        <taxon>Bacteroidota</taxon>
        <taxon>Flavobacteriia</taxon>
        <taxon>Flavobacteriales</taxon>
        <taxon>Flavobacteriaceae</taxon>
    </lineage>
</organism>
<dbReference type="KEGG" id="pob:LPB03_07160"/>
<evidence type="ECO:0000313" key="2">
    <source>
        <dbReference type="Proteomes" id="UP000092584"/>
    </source>
</evidence>
<proteinExistence type="predicted"/>
<dbReference type="EMBL" id="LSFM01000021">
    <property type="protein sequence ID" value="OBY64816.1"/>
    <property type="molecule type" value="Genomic_DNA"/>
</dbReference>
<protein>
    <submittedName>
        <fullName evidence="1">Uncharacterized protein</fullName>
    </submittedName>
</protein>
<name>A0A1B8TYR7_9FLAO</name>
<gene>
    <name evidence="1" type="ORF">LPB3_05330</name>
</gene>
<comment type="caution">
    <text evidence="1">The sequence shown here is derived from an EMBL/GenBank/DDBJ whole genome shotgun (WGS) entry which is preliminary data.</text>
</comment>
<accession>A0A1B8TYR7</accession>
<sequence length="250" mass="27684">MAKLKSLLKIEGTLDGMTFYKKADGQYYVRTKGGVKKERILNDPSFARTRENNSEFAEVAKSGKQFRRALVGALTNVKDRTKTTRLSSNLFKVKNYDTTSGRGERKVSIGIQEAEAKVQLVGFDFNKNAPLDTVLLQNYVINTTSKEISLGDFIPNIMLANPKGATHVKMSAYHANYDFTSFESELVASNVETLAIDSTSSNITFSFTTPASGTGVELFLLKIEFLQELNGDLYQLNNGTFNALKLVSMV</sequence>
<keyword evidence="2" id="KW-1185">Reference proteome</keyword>